<proteinExistence type="predicted"/>
<reference evidence="2 3" key="1">
    <citation type="journal article" date="2014" name="Curr. Biol.">
        <title>The genome of the clonal raider ant Cerapachys biroi.</title>
        <authorList>
            <person name="Oxley P.R."/>
            <person name="Ji L."/>
            <person name="Fetter-Pruneda I."/>
            <person name="McKenzie S.K."/>
            <person name="Li C."/>
            <person name="Hu H."/>
            <person name="Zhang G."/>
            <person name="Kronauer D.J."/>
        </authorList>
    </citation>
    <scope>NUCLEOTIDE SEQUENCE [LARGE SCALE GENOMIC DNA]</scope>
</reference>
<dbReference type="OrthoDB" id="7695927at2759"/>
<feature type="region of interest" description="Disordered" evidence="1">
    <location>
        <begin position="457"/>
        <end position="480"/>
    </location>
</feature>
<feature type="compositionally biased region" description="Basic residues" evidence="1">
    <location>
        <begin position="124"/>
        <end position="135"/>
    </location>
</feature>
<feature type="compositionally biased region" description="Basic residues" evidence="1">
    <location>
        <begin position="393"/>
        <end position="406"/>
    </location>
</feature>
<organism evidence="2 3">
    <name type="scientific">Ooceraea biroi</name>
    <name type="common">Clonal raider ant</name>
    <name type="synonym">Cerapachys biroi</name>
    <dbReference type="NCBI Taxonomy" id="2015173"/>
    <lineage>
        <taxon>Eukaryota</taxon>
        <taxon>Metazoa</taxon>
        <taxon>Ecdysozoa</taxon>
        <taxon>Arthropoda</taxon>
        <taxon>Hexapoda</taxon>
        <taxon>Insecta</taxon>
        <taxon>Pterygota</taxon>
        <taxon>Neoptera</taxon>
        <taxon>Endopterygota</taxon>
        <taxon>Hymenoptera</taxon>
        <taxon>Apocrita</taxon>
        <taxon>Aculeata</taxon>
        <taxon>Formicoidea</taxon>
        <taxon>Formicidae</taxon>
        <taxon>Dorylinae</taxon>
        <taxon>Ooceraea</taxon>
    </lineage>
</organism>
<dbReference type="EMBL" id="KK107262">
    <property type="protein sequence ID" value="EZA53905.1"/>
    <property type="molecule type" value="Genomic_DNA"/>
</dbReference>
<name>A0A026WCV4_OOCBI</name>
<gene>
    <name evidence="2" type="ORF">X777_06608</name>
</gene>
<dbReference type="OMA" id="KPPQHSY"/>
<dbReference type="AlphaFoldDB" id="A0A026WCV4"/>
<evidence type="ECO:0000256" key="1">
    <source>
        <dbReference type="SAM" id="MobiDB-lite"/>
    </source>
</evidence>
<dbReference type="STRING" id="2015173.A0A026WCV4"/>
<keyword evidence="3" id="KW-1185">Reference proteome</keyword>
<protein>
    <submittedName>
        <fullName evidence="2">Uncharacterized protein</fullName>
    </submittedName>
</protein>
<sequence length="597" mass="68852">MATTVVLKRSARLRSRNQSITVLPEIKRKPKKVTTVNKSIQKVNVSARRLRPRQSKRNYCDDSTLLQKHVPTQQHESVVILEKLDIVQKKVPIYKTLKSEKSLEEKSDVYDFPFDPNDMKEKIKKKKRKLRKKNVNKTGNKVTKKSRVKKKIELSKREPTESGSKEREDVQINKIEAPRIDADVQTKKRESVKNDVEKIETDRIDTDIPAIEETIGNEDIVEPIVASGIKIDVQVVEESVKEDIVGEAGTSQTDSSIQSMGETNSEKTIANQNKKQDTKKPKIVSIENANNIVVTRTSPNKSKDLDVWPFRPKNIFDNKTSKGQSENTLNSSLLTKALSPIMKVSNYLDLGSPWRPPTFPVFSQAKHFVQSTPNVSMNNENIEEDKENLQVNKKSKYPKKKEKKKPVAFSKKPLIPREFPTDQNLNKIKTVPASKTVEQPAPSRISLRKIRTLFQKKPNNDRDNKQVMNETQTETDKSPVMQRDKQLANYLNFSDTFDVMSESERLSNIEPAPLFVDLEPSYFSKPPQHSYKRKRCVKFDFLEDDEEDGEEKHVETHMKKKKKLTKPEKEHQKEMNDWVKSINSTFEEIDNYNLLIE</sequence>
<feature type="compositionally biased region" description="Basic and acidic residues" evidence="1">
    <location>
        <begin position="565"/>
        <end position="575"/>
    </location>
</feature>
<feature type="region of interest" description="Disordered" evidence="1">
    <location>
        <begin position="124"/>
        <end position="169"/>
    </location>
</feature>
<feature type="region of interest" description="Disordered" evidence="1">
    <location>
        <begin position="373"/>
        <end position="408"/>
    </location>
</feature>
<accession>A0A026WCV4</accession>
<dbReference type="Proteomes" id="UP000053097">
    <property type="component" value="Unassembled WGS sequence"/>
</dbReference>
<evidence type="ECO:0000313" key="3">
    <source>
        <dbReference type="Proteomes" id="UP000053097"/>
    </source>
</evidence>
<evidence type="ECO:0000313" key="2">
    <source>
        <dbReference type="EMBL" id="EZA53905.1"/>
    </source>
</evidence>
<feature type="region of interest" description="Disordered" evidence="1">
    <location>
        <begin position="246"/>
        <end position="282"/>
    </location>
</feature>
<feature type="region of interest" description="Disordered" evidence="1">
    <location>
        <begin position="547"/>
        <end position="575"/>
    </location>
</feature>
<feature type="compositionally biased region" description="Polar residues" evidence="1">
    <location>
        <begin position="249"/>
        <end position="273"/>
    </location>
</feature>
<feature type="compositionally biased region" description="Basic and acidic residues" evidence="1">
    <location>
        <begin position="151"/>
        <end position="169"/>
    </location>
</feature>